<dbReference type="PANTHER" id="PTHR42932:SF1">
    <property type="entry name" value="GENERAL STRESS PROTEIN 20U"/>
    <property type="match status" value="1"/>
</dbReference>
<dbReference type="EMBL" id="BMOS01000025">
    <property type="protein sequence ID" value="GGN63021.1"/>
    <property type="molecule type" value="Genomic_DNA"/>
</dbReference>
<dbReference type="InterPro" id="IPR023188">
    <property type="entry name" value="DPS_DNA-bd_CS"/>
</dbReference>
<dbReference type="PANTHER" id="PTHR42932">
    <property type="entry name" value="GENERAL STRESS PROTEIN 20U"/>
    <property type="match status" value="1"/>
</dbReference>
<dbReference type="Gene3D" id="1.20.1260.10">
    <property type="match status" value="1"/>
</dbReference>
<protein>
    <submittedName>
        <fullName evidence="4">General stress protein 20U</fullName>
    </submittedName>
</protein>
<proteinExistence type="inferred from homology"/>
<dbReference type="PIRSF" id="PIRSF005900">
    <property type="entry name" value="Dps"/>
    <property type="match status" value="1"/>
</dbReference>
<evidence type="ECO:0000313" key="5">
    <source>
        <dbReference type="Proteomes" id="UP000624041"/>
    </source>
</evidence>
<dbReference type="SUPFAM" id="SSF47240">
    <property type="entry name" value="Ferritin-like"/>
    <property type="match status" value="1"/>
</dbReference>
<dbReference type="GO" id="GO:0008199">
    <property type="term" value="F:ferric iron binding"/>
    <property type="evidence" value="ECO:0007669"/>
    <property type="project" value="InterPro"/>
</dbReference>
<reference evidence="4" key="1">
    <citation type="journal article" date="2014" name="Int. J. Syst. Evol. Microbiol.">
        <title>Complete genome sequence of Corynebacterium casei LMG S-19264T (=DSM 44701T), isolated from a smear-ripened cheese.</title>
        <authorList>
            <consortium name="US DOE Joint Genome Institute (JGI-PGF)"/>
            <person name="Walter F."/>
            <person name="Albersmeier A."/>
            <person name="Kalinowski J."/>
            <person name="Ruckert C."/>
        </authorList>
    </citation>
    <scope>NUCLEOTIDE SEQUENCE</scope>
    <source>
        <strain evidence="4">JCM 17251</strain>
    </source>
</reference>
<evidence type="ECO:0000313" key="4">
    <source>
        <dbReference type="EMBL" id="GGN63021.1"/>
    </source>
</evidence>
<gene>
    <name evidence="4" type="primary">dps</name>
    <name evidence="4" type="ORF">GCM10007971_29520</name>
</gene>
<name>A0A917Y274_9BACI</name>
<accession>A0A917Y274</accession>
<feature type="domain" description="Ferritin/DPS" evidence="3">
    <location>
        <begin position="8"/>
        <end position="146"/>
    </location>
</feature>
<comment type="similarity">
    <text evidence="1 2">Belongs to the Dps family.</text>
</comment>
<reference evidence="4" key="2">
    <citation type="submission" date="2020-09" db="EMBL/GenBank/DDBJ databases">
        <authorList>
            <person name="Sun Q."/>
            <person name="Ohkuma M."/>
        </authorList>
    </citation>
    <scope>NUCLEOTIDE SEQUENCE</scope>
    <source>
        <strain evidence="4">JCM 17251</strain>
    </source>
</reference>
<comment type="caution">
    <text evidence="4">The sequence shown here is derived from an EMBL/GenBank/DDBJ whole genome shotgun (WGS) entry which is preliminary data.</text>
</comment>
<dbReference type="InterPro" id="IPR008331">
    <property type="entry name" value="Ferritin_DPS_dom"/>
</dbReference>
<dbReference type="AlphaFoldDB" id="A0A917Y274"/>
<dbReference type="RefSeq" id="WP_188858492.1">
    <property type="nucleotide sequence ID" value="NZ_BMOS01000025.1"/>
</dbReference>
<dbReference type="Proteomes" id="UP000624041">
    <property type="component" value="Unassembled WGS sequence"/>
</dbReference>
<dbReference type="InterPro" id="IPR012347">
    <property type="entry name" value="Ferritin-like"/>
</dbReference>
<keyword evidence="5" id="KW-1185">Reference proteome</keyword>
<dbReference type="InterPro" id="IPR002177">
    <property type="entry name" value="DPS_DNA-bd"/>
</dbReference>
<organism evidence="4 5">
    <name type="scientific">Oceanobacillus indicireducens</name>
    <dbReference type="NCBI Taxonomy" id="1004261"/>
    <lineage>
        <taxon>Bacteria</taxon>
        <taxon>Bacillati</taxon>
        <taxon>Bacillota</taxon>
        <taxon>Bacilli</taxon>
        <taxon>Bacillales</taxon>
        <taxon>Bacillaceae</taxon>
        <taxon>Oceanobacillus</taxon>
    </lineage>
</organism>
<sequence length="149" mass="17471">MDNQSLINFLNQLLSNHFILYVKLHRYHWYVKGKNFFQLHEHFEGLYNRSAGQLDEVAERIIMIGGQPLATMSMYLKQGTLEEANADDTEAEMITQLIHDFEKIANEIRETGLVLTAEFADEPTNDLLIEQLASFEKELWMLRSYQEEK</sequence>
<dbReference type="Pfam" id="PF00210">
    <property type="entry name" value="Ferritin"/>
    <property type="match status" value="1"/>
</dbReference>
<dbReference type="GO" id="GO:0016722">
    <property type="term" value="F:oxidoreductase activity, acting on metal ions"/>
    <property type="evidence" value="ECO:0007669"/>
    <property type="project" value="InterPro"/>
</dbReference>
<evidence type="ECO:0000256" key="1">
    <source>
        <dbReference type="ARBA" id="ARBA00009497"/>
    </source>
</evidence>
<dbReference type="PRINTS" id="PR01346">
    <property type="entry name" value="HELNAPAPROT"/>
</dbReference>
<evidence type="ECO:0000256" key="2">
    <source>
        <dbReference type="RuleBase" id="RU003875"/>
    </source>
</evidence>
<dbReference type="InterPro" id="IPR009078">
    <property type="entry name" value="Ferritin-like_SF"/>
</dbReference>
<dbReference type="PROSITE" id="PS00818">
    <property type="entry name" value="DPS_1"/>
    <property type="match status" value="1"/>
</dbReference>
<dbReference type="PROSITE" id="PS00819">
    <property type="entry name" value="DPS_2"/>
    <property type="match status" value="1"/>
</dbReference>
<dbReference type="CDD" id="cd01043">
    <property type="entry name" value="DPS"/>
    <property type="match status" value="1"/>
</dbReference>
<evidence type="ECO:0000259" key="3">
    <source>
        <dbReference type="Pfam" id="PF00210"/>
    </source>
</evidence>